<feature type="compositionally biased region" description="Basic and acidic residues" evidence="1">
    <location>
        <begin position="91"/>
        <end position="103"/>
    </location>
</feature>
<feature type="region of interest" description="Disordered" evidence="1">
    <location>
        <begin position="50"/>
        <end position="151"/>
    </location>
</feature>
<gene>
    <name evidence="2" type="ORF">GCM10007890_16150</name>
</gene>
<feature type="compositionally biased region" description="Basic and acidic residues" evidence="1">
    <location>
        <begin position="56"/>
        <end position="67"/>
    </location>
</feature>
<reference evidence="3" key="1">
    <citation type="journal article" date="2019" name="Int. J. Syst. Evol. Microbiol.">
        <title>The Global Catalogue of Microorganisms (GCM) 10K type strain sequencing project: providing services to taxonomists for standard genome sequencing and annotation.</title>
        <authorList>
            <consortium name="The Broad Institute Genomics Platform"/>
            <consortium name="The Broad Institute Genome Sequencing Center for Infectious Disease"/>
            <person name="Wu L."/>
            <person name="Ma J."/>
        </authorList>
    </citation>
    <scope>NUCLEOTIDE SEQUENCE [LARGE SCALE GENOMIC DNA]</scope>
    <source>
        <strain evidence="3">NBRC 103632</strain>
    </source>
</reference>
<dbReference type="Proteomes" id="UP001157440">
    <property type="component" value="Unassembled WGS sequence"/>
</dbReference>
<feature type="compositionally biased region" description="Basic and acidic residues" evidence="1">
    <location>
        <begin position="111"/>
        <end position="121"/>
    </location>
</feature>
<comment type="caution">
    <text evidence="2">The sequence shown here is derived from an EMBL/GenBank/DDBJ whole genome shotgun (WGS) entry which is preliminary data.</text>
</comment>
<dbReference type="RefSeq" id="WP_238194671.1">
    <property type="nucleotide sequence ID" value="NZ_BPQZ01000002.1"/>
</dbReference>
<evidence type="ECO:0000313" key="2">
    <source>
        <dbReference type="EMBL" id="GLS69602.1"/>
    </source>
</evidence>
<organism evidence="2 3">
    <name type="scientific">Methylobacterium tardum</name>
    <dbReference type="NCBI Taxonomy" id="374432"/>
    <lineage>
        <taxon>Bacteria</taxon>
        <taxon>Pseudomonadati</taxon>
        <taxon>Pseudomonadota</taxon>
        <taxon>Alphaproteobacteria</taxon>
        <taxon>Hyphomicrobiales</taxon>
        <taxon>Methylobacteriaceae</taxon>
        <taxon>Methylobacterium</taxon>
    </lineage>
</organism>
<proteinExistence type="predicted"/>
<keyword evidence="3" id="KW-1185">Reference proteome</keyword>
<dbReference type="AlphaFoldDB" id="A0AA37TGF5"/>
<protein>
    <submittedName>
        <fullName evidence="2">Uncharacterized protein</fullName>
    </submittedName>
</protein>
<dbReference type="EMBL" id="BSPL01000011">
    <property type="protein sequence ID" value="GLS69602.1"/>
    <property type="molecule type" value="Genomic_DNA"/>
</dbReference>
<evidence type="ECO:0000256" key="1">
    <source>
        <dbReference type="SAM" id="MobiDB-lite"/>
    </source>
</evidence>
<feature type="compositionally biased region" description="Basic and acidic residues" evidence="1">
    <location>
        <begin position="128"/>
        <end position="141"/>
    </location>
</feature>
<accession>A0AA37TGF5</accession>
<sequence length="151" mass="16819">MKSVMTPADRDRFEKCLVLAEHGATAGERTAARAAAERIARGAGLTLAEASRAFGQRREAPRSEDRPSPAPRRPYAWAQPKEPVKPVTVEELARQKAETEAWRKRASAAADRQRKRERAEQDAYAAEARARQAERDREWARARAAAASGER</sequence>
<feature type="compositionally biased region" description="Low complexity" evidence="1">
    <location>
        <begin position="142"/>
        <end position="151"/>
    </location>
</feature>
<evidence type="ECO:0000313" key="3">
    <source>
        <dbReference type="Proteomes" id="UP001157440"/>
    </source>
</evidence>
<name>A0AA37TGF5_9HYPH</name>